<dbReference type="Gene3D" id="3.40.50.150">
    <property type="entry name" value="Vaccinia Virus protein VP39"/>
    <property type="match status" value="1"/>
</dbReference>
<dbReference type="InterPro" id="IPR027417">
    <property type="entry name" value="P-loop_NTPase"/>
</dbReference>
<keyword evidence="2" id="KW-0378">Hydrolase</keyword>
<dbReference type="InterPro" id="IPR029063">
    <property type="entry name" value="SAM-dependent_MTases_sf"/>
</dbReference>
<evidence type="ECO:0000313" key="8">
    <source>
        <dbReference type="EMBL" id="CAI4010880.1"/>
    </source>
</evidence>
<protein>
    <submittedName>
        <fullName evidence="9">RNA helicase</fullName>
    </submittedName>
</protein>
<dbReference type="InterPro" id="IPR045055">
    <property type="entry name" value="DNA2/NAM7-like"/>
</dbReference>
<comment type="caution">
    <text evidence="8">The sequence shown here is derived from an EMBL/GenBank/DDBJ whole genome shotgun (WGS) entry which is preliminary data.</text>
</comment>
<dbReference type="EMBL" id="CAMXCT030004957">
    <property type="protein sequence ID" value="CAL4798192.1"/>
    <property type="molecule type" value="Genomic_DNA"/>
</dbReference>
<name>A0A9P1DIK9_9DINO</name>
<organism evidence="8">
    <name type="scientific">Cladocopium goreaui</name>
    <dbReference type="NCBI Taxonomy" id="2562237"/>
    <lineage>
        <taxon>Eukaryota</taxon>
        <taxon>Sar</taxon>
        <taxon>Alveolata</taxon>
        <taxon>Dinophyceae</taxon>
        <taxon>Suessiales</taxon>
        <taxon>Symbiodiniaceae</taxon>
        <taxon>Cladocopium</taxon>
    </lineage>
</organism>
<gene>
    <name evidence="8" type="ORF">C1SCF055_LOCUS36101</name>
</gene>
<dbReference type="PANTHER" id="PTHR10887:SF495">
    <property type="entry name" value="HELICASE SENATAXIN ISOFORM X1-RELATED"/>
    <property type="match status" value="1"/>
</dbReference>
<dbReference type="Pfam" id="PF13086">
    <property type="entry name" value="AAA_11"/>
    <property type="match status" value="2"/>
</dbReference>
<dbReference type="FunFam" id="3.40.50.300:FF:000326">
    <property type="entry name" value="P-loop containing nucleoside triphosphate hydrolase"/>
    <property type="match status" value="1"/>
</dbReference>
<dbReference type="Pfam" id="PF13087">
    <property type="entry name" value="AAA_12"/>
    <property type="match status" value="1"/>
</dbReference>
<keyword evidence="10" id="KW-1185">Reference proteome</keyword>
<dbReference type="OrthoDB" id="425326at2759"/>
<evidence type="ECO:0000259" key="6">
    <source>
        <dbReference type="Pfam" id="PF13086"/>
    </source>
</evidence>
<evidence type="ECO:0000256" key="3">
    <source>
        <dbReference type="ARBA" id="ARBA00022806"/>
    </source>
</evidence>
<dbReference type="GO" id="GO:0016787">
    <property type="term" value="F:hydrolase activity"/>
    <property type="evidence" value="ECO:0007669"/>
    <property type="project" value="UniProtKB-KW"/>
</dbReference>
<keyword evidence="4" id="KW-0067">ATP-binding</keyword>
<dbReference type="Proteomes" id="UP001152797">
    <property type="component" value="Unassembled WGS sequence"/>
</dbReference>
<dbReference type="Gene3D" id="3.40.50.300">
    <property type="entry name" value="P-loop containing nucleotide triphosphate hydrolases"/>
    <property type="match status" value="3"/>
</dbReference>
<feature type="domain" description="DNA2/NAM7 helicase helicase" evidence="6">
    <location>
        <begin position="256"/>
        <end position="370"/>
    </location>
</feature>
<dbReference type="PANTHER" id="PTHR10887">
    <property type="entry name" value="DNA2/NAM7 HELICASE FAMILY"/>
    <property type="match status" value="1"/>
</dbReference>
<dbReference type="InterPro" id="IPR047187">
    <property type="entry name" value="SF1_C_Upf1"/>
</dbReference>
<sequence length="1129" mass="124342">MKRGKRGKRVPLSREAAQAFWACALHESHESALLPELPERFDSAAAYYTRLSNLVLAESKAVIANRLRQWQGPQGPQAAEATVTQLKSSTCNKVAKQRGVTGRLLSLTVNVSQAKQDWPTFRTAWLVELHPTSRDASAAPFFVERAATGRQDFSVDLCGFAPADWGWTDEHQNVLVEAPIRIRLRPLEDMVPMLRMWTACFIGPQVPFLHQLIGAKSATHRIFSDSEEEGMESEVPDVFATEMKEQLVEKSDSMQHLNTLQQEAIRKILMDSGPPSRRCHLLQGPPGTGKTRAVVALLQQLSARKNRSVVEPQSRILVSAPSNGAVQVALESFLKTQEGQQSSLCLVGVEDRVPPTGPLRSAFIHTRLQYTLTLLQQSQKDSSMWPMAIQASKKAVAQCVAHYLCSSLMWSWWSLILCMCATWSSVRDGTGLVRTGLLDGAPEVLTRLDVVLVQQVSIPLLKVDDGAKVLVHSLHTWEDFLKLVDACYGFDGPAHGAHAVGVQTMVAVDSSARMVTLHKAPGGCEYVIGDAGCPQVIAGVWSTCNHAAVKSAGFSCQPFSQLGDRKGGADPCAMSLPNNLRAAPSQRVHGLVLSCAVPACRDPFISQHLDRFVDWSGVVKENINLELSAIGPVQPLMQNQTQIDGQFLEFTHRQSQQVSNPQALMQDFETEQLHSSSSVFCTLSCSGRPSLQTLRDTVHTVLVDEAAQAVEAETLIPLCLRPKQLVLVGDPNQLSATVCHSESAKSAKFCRSMMERLMALGQDYIMLQEQYRMHPEISRFPSQRFYGGRLIDVTTNTSSASCRSSPGDAVSLPAYAVVNVAGREEENRRRGQILNRREAESLVSFARKLAQNGMAKAAKGEDGRHQGRAPEVVVITFYSGQAALIRQLLGDVKVAVHTVDSFQGSEADVVLLSFVRANARRRLGFLTEFQRLNVALTRAKRSLIVFANTDCLRAAADADDISALMADAKARGRIWDEDQVDHFFAPRKRRKKMELADPKPCVDRQPPSVPVTSRKKRLKKKLPPLAAPASVRPPMAAKSLAQGALQERLKKRKRSAARKNALANAAEELVPGNYGKLLQSPWSLVERRALAGGFAAKPELNQRRLPKGEVRSEFVMNRPEAPIQFWTFH</sequence>
<evidence type="ECO:0000259" key="7">
    <source>
        <dbReference type="Pfam" id="PF13087"/>
    </source>
</evidence>
<dbReference type="GO" id="GO:0004386">
    <property type="term" value="F:helicase activity"/>
    <property type="evidence" value="ECO:0007669"/>
    <property type="project" value="UniProtKB-KW"/>
</dbReference>
<dbReference type="CDD" id="cd18808">
    <property type="entry name" value="SF1_C_Upf1"/>
    <property type="match status" value="1"/>
</dbReference>
<dbReference type="AlphaFoldDB" id="A0A9P1DIK9"/>
<reference evidence="8" key="1">
    <citation type="submission" date="2022-10" db="EMBL/GenBank/DDBJ databases">
        <authorList>
            <person name="Chen Y."/>
            <person name="Dougan E. K."/>
            <person name="Chan C."/>
            <person name="Rhodes N."/>
            <person name="Thang M."/>
        </authorList>
    </citation>
    <scope>NUCLEOTIDE SEQUENCE</scope>
</reference>
<dbReference type="InterPro" id="IPR041679">
    <property type="entry name" value="DNA2/NAM7-like_C"/>
</dbReference>
<evidence type="ECO:0000313" key="10">
    <source>
        <dbReference type="Proteomes" id="UP001152797"/>
    </source>
</evidence>
<evidence type="ECO:0000256" key="2">
    <source>
        <dbReference type="ARBA" id="ARBA00022801"/>
    </source>
</evidence>
<dbReference type="EMBL" id="CAMXCT010004957">
    <property type="protein sequence ID" value="CAI4010880.1"/>
    <property type="molecule type" value="Genomic_DNA"/>
</dbReference>
<keyword evidence="1" id="KW-0547">Nucleotide-binding</keyword>
<evidence type="ECO:0000256" key="5">
    <source>
        <dbReference type="SAM" id="MobiDB-lite"/>
    </source>
</evidence>
<evidence type="ECO:0000256" key="1">
    <source>
        <dbReference type="ARBA" id="ARBA00022741"/>
    </source>
</evidence>
<reference evidence="9 10" key="2">
    <citation type="submission" date="2024-05" db="EMBL/GenBank/DDBJ databases">
        <authorList>
            <person name="Chen Y."/>
            <person name="Shah S."/>
            <person name="Dougan E. K."/>
            <person name="Thang M."/>
            <person name="Chan C."/>
        </authorList>
    </citation>
    <scope>NUCLEOTIDE SEQUENCE [LARGE SCALE GENOMIC DNA]</scope>
</reference>
<feature type="region of interest" description="Disordered" evidence="5">
    <location>
        <begin position="997"/>
        <end position="1019"/>
    </location>
</feature>
<evidence type="ECO:0000313" key="9">
    <source>
        <dbReference type="EMBL" id="CAL4798192.1"/>
    </source>
</evidence>
<feature type="domain" description="DNA2/NAM7 helicase helicase" evidence="6">
    <location>
        <begin position="662"/>
        <end position="739"/>
    </location>
</feature>
<dbReference type="GO" id="GO:0005694">
    <property type="term" value="C:chromosome"/>
    <property type="evidence" value="ECO:0007669"/>
    <property type="project" value="UniProtKB-ARBA"/>
</dbReference>
<proteinExistence type="predicted"/>
<accession>A0A9P1DIK9</accession>
<dbReference type="SUPFAM" id="SSF52540">
    <property type="entry name" value="P-loop containing nucleoside triphosphate hydrolases"/>
    <property type="match status" value="1"/>
</dbReference>
<dbReference type="GO" id="GO:0005524">
    <property type="term" value="F:ATP binding"/>
    <property type="evidence" value="ECO:0007669"/>
    <property type="project" value="UniProtKB-KW"/>
</dbReference>
<keyword evidence="3 9" id="KW-0347">Helicase</keyword>
<feature type="domain" description="DNA2/NAM7 helicase-like C-terminal" evidence="7">
    <location>
        <begin position="751"/>
        <end position="949"/>
    </location>
</feature>
<dbReference type="EMBL" id="CAMXCT020004957">
    <property type="protein sequence ID" value="CAL1164255.1"/>
    <property type="molecule type" value="Genomic_DNA"/>
</dbReference>
<evidence type="ECO:0000256" key="4">
    <source>
        <dbReference type="ARBA" id="ARBA00022840"/>
    </source>
</evidence>
<dbReference type="InterPro" id="IPR041677">
    <property type="entry name" value="DNA2/NAM7_AAA_11"/>
</dbReference>